<dbReference type="Proteomes" id="UP000287224">
    <property type="component" value="Unassembled WGS sequence"/>
</dbReference>
<dbReference type="Gene3D" id="3.40.50.300">
    <property type="entry name" value="P-loop containing nucleotide triphosphate hydrolases"/>
    <property type="match status" value="1"/>
</dbReference>
<dbReference type="EMBL" id="BIFQ01000002">
    <property type="protein sequence ID" value="GCE07785.1"/>
    <property type="molecule type" value="Genomic_DNA"/>
</dbReference>
<sequence length="269" mass="29994">MEIPFSTFEQTREYRRFVQVCEAARRYRYLVVCVGDRGVGKTWAAREYAQWAAFERLLMAQGVAFPAECPMPRTAYYRPKATSTPKSIEQDLALLLWGLQMIADHASAVAQESGPMSGMIRPDGVGVVMVDEVDGLSQAGLEVLRDVFDRSRVGMVLLGRSGSAERLQKMAALSSRVGVLHAFGALGKPETCVLLEQQIQQMGLSLSEGAAEAFVQKTEGNFQEMYLVLCHLDYLLLRHGTYVVTAEVIEEAGDRLLTQKNVQRLRKKR</sequence>
<protein>
    <recommendedName>
        <fullName evidence="1">ORC1/DEAH AAA+ ATPase domain-containing protein</fullName>
    </recommendedName>
</protein>
<dbReference type="InterPro" id="IPR027417">
    <property type="entry name" value="P-loop_NTPase"/>
</dbReference>
<evidence type="ECO:0000313" key="5">
    <source>
        <dbReference type="EMBL" id="GCE10132.1"/>
    </source>
</evidence>
<dbReference type="PANTHER" id="PTHR35894:SF1">
    <property type="entry name" value="PHOSPHORIBULOKINASE _ URIDINE KINASE FAMILY"/>
    <property type="match status" value="1"/>
</dbReference>
<dbReference type="EMBL" id="BIFQ01000001">
    <property type="protein sequence ID" value="GCE07766.1"/>
    <property type="molecule type" value="Genomic_DNA"/>
</dbReference>
<dbReference type="PANTHER" id="PTHR35894">
    <property type="entry name" value="GENERAL SECRETION PATHWAY PROTEIN A-RELATED"/>
    <property type="match status" value="1"/>
</dbReference>
<feature type="domain" description="ORC1/DEAH AAA+ ATPase" evidence="1">
    <location>
        <begin position="26"/>
        <end position="166"/>
    </location>
</feature>
<dbReference type="InterPro" id="IPR049945">
    <property type="entry name" value="AAA_22"/>
</dbReference>
<reference evidence="6" key="1">
    <citation type="submission" date="2018-12" db="EMBL/GenBank/DDBJ databases">
        <title>Tengunoibacter tsumagoiensis gen. nov., sp. nov., Dictyobacter kobayashii sp. nov., D. alpinus sp. nov., and D. joshuensis sp. nov. and description of Dictyobacteraceae fam. nov. within the order Ktedonobacterales isolated from Tengu-no-mugimeshi.</title>
        <authorList>
            <person name="Wang C.M."/>
            <person name="Zheng Y."/>
            <person name="Sakai Y."/>
            <person name="Toyoda A."/>
            <person name="Minakuchi Y."/>
            <person name="Abe K."/>
            <person name="Yokota A."/>
            <person name="Yabe S."/>
        </authorList>
    </citation>
    <scope>NUCLEOTIDE SEQUENCE [LARGE SCALE GENOMIC DNA]</scope>
    <source>
        <strain evidence="6">S-27</strain>
    </source>
</reference>
<dbReference type="SUPFAM" id="SSF52540">
    <property type="entry name" value="P-loop containing nucleoside triphosphate hydrolases"/>
    <property type="match status" value="1"/>
</dbReference>
<evidence type="ECO:0000313" key="3">
    <source>
        <dbReference type="EMBL" id="GCE07766.1"/>
    </source>
</evidence>
<evidence type="ECO:0000313" key="4">
    <source>
        <dbReference type="EMBL" id="GCE07785.1"/>
    </source>
</evidence>
<organism evidence="4 6">
    <name type="scientific">Dictyobacter aurantiacus</name>
    <dbReference type="NCBI Taxonomy" id="1936993"/>
    <lineage>
        <taxon>Bacteria</taxon>
        <taxon>Bacillati</taxon>
        <taxon>Chloroflexota</taxon>
        <taxon>Ktedonobacteria</taxon>
        <taxon>Ktedonobacterales</taxon>
        <taxon>Dictyobacteraceae</taxon>
        <taxon>Dictyobacter</taxon>
    </lineage>
</organism>
<dbReference type="EMBL" id="BIFQ01000002">
    <property type="protein sequence ID" value="GCE10132.1"/>
    <property type="molecule type" value="Genomic_DNA"/>
</dbReference>
<proteinExistence type="predicted"/>
<dbReference type="AlphaFoldDB" id="A0A401ZLP8"/>
<dbReference type="GO" id="GO:0016887">
    <property type="term" value="F:ATP hydrolysis activity"/>
    <property type="evidence" value="ECO:0007669"/>
    <property type="project" value="InterPro"/>
</dbReference>
<dbReference type="Pfam" id="PF13401">
    <property type="entry name" value="AAA_22"/>
    <property type="match status" value="1"/>
</dbReference>
<name>A0A401ZLP8_9CHLR</name>
<accession>A0A401ZLP8</accession>
<dbReference type="InterPro" id="IPR052026">
    <property type="entry name" value="ExeA_AAA_ATPase_DNA-bind"/>
</dbReference>
<evidence type="ECO:0000259" key="1">
    <source>
        <dbReference type="Pfam" id="PF13401"/>
    </source>
</evidence>
<evidence type="ECO:0000313" key="2">
    <source>
        <dbReference type="EMBL" id="GCE02681.1"/>
    </source>
</evidence>
<comment type="caution">
    <text evidence="4">The sequence shown here is derived from an EMBL/GenBank/DDBJ whole genome shotgun (WGS) entry which is preliminary data.</text>
</comment>
<dbReference type="EMBL" id="BIFQ01000001">
    <property type="protein sequence ID" value="GCE02681.1"/>
    <property type="molecule type" value="Genomic_DNA"/>
</dbReference>
<gene>
    <name evidence="2" type="ORF">KDAU_00100</name>
    <name evidence="3" type="ORF">KDAU_50950</name>
    <name evidence="4" type="ORF">KDAU_51140</name>
    <name evidence="5" type="ORF">KDAU_74610</name>
</gene>
<keyword evidence="6" id="KW-1185">Reference proteome</keyword>
<reference evidence="4" key="2">
    <citation type="journal article" date="2019" name="Int. J. Syst. Evol. Microbiol.">
        <title>Tengunoibacter tsumagoiensis gen. nov., sp. nov., Dictyobacter kobayashii sp. nov., Dictyobacter alpinus sp. nov., and description of Dictyobacteraceae fam. nov. within the order Ktedonobacterales isolated from Tengu-no-mugimeshi, a soil-like granular mass of micro-organisms, and emended descriptions of the genera Ktedonobacter and Dictyobacter.</title>
        <authorList>
            <person name="Wang C."/>
            <person name="Zheng Y."/>
            <person name="Sakai Y."/>
            <person name="Toyoda A."/>
            <person name="Minakuchi Y."/>
            <person name="Abe K."/>
            <person name="Yokota A."/>
            <person name="Yabe S."/>
        </authorList>
    </citation>
    <scope>NUCLEOTIDE SEQUENCE</scope>
    <source>
        <strain evidence="4">S-27</strain>
    </source>
</reference>
<evidence type="ECO:0000313" key="6">
    <source>
        <dbReference type="Proteomes" id="UP000287224"/>
    </source>
</evidence>